<evidence type="ECO:0000256" key="2">
    <source>
        <dbReference type="SAM" id="MobiDB-lite"/>
    </source>
</evidence>
<dbReference type="PROSITE" id="PS50003">
    <property type="entry name" value="PH_DOMAIN"/>
    <property type="match status" value="1"/>
</dbReference>
<dbReference type="InterPro" id="IPR001849">
    <property type="entry name" value="PH_domain"/>
</dbReference>
<evidence type="ECO:0000313" key="4">
    <source>
        <dbReference type="EnsemblMetazoa" id="XP_038072340.1"/>
    </source>
</evidence>
<dbReference type="AlphaFoldDB" id="A0A914B935"/>
<dbReference type="PANTHER" id="PTHR14383:SF1">
    <property type="entry name" value="PLECKSTRIN HOMOLOGY DOMAIN-CONTAINING FAMILY D MEMBER 1"/>
    <property type="match status" value="1"/>
</dbReference>
<dbReference type="RefSeq" id="XP_038072340.1">
    <property type="nucleotide sequence ID" value="XM_038216412.1"/>
</dbReference>
<feature type="coiled-coil region" evidence="1">
    <location>
        <begin position="137"/>
        <end position="217"/>
    </location>
</feature>
<dbReference type="CTD" id="400224"/>
<name>A0A914B935_PATMI</name>
<dbReference type="Gene3D" id="2.30.29.30">
    <property type="entry name" value="Pleckstrin-homology domain (PH domain)/Phosphotyrosine-binding domain (PTB)"/>
    <property type="match status" value="1"/>
</dbReference>
<accession>A0A914B935</accession>
<evidence type="ECO:0000256" key="1">
    <source>
        <dbReference type="SAM" id="Coils"/>
    </source>
</evidence>
<dbReference type="InterPro" id="IPR011993">
    <property type="entry name" value="PH-like_dom_sf"/>
</dbReference>
<feature type="compositionally biased region" description="Low complexity" evidence="2">
    <location>
        <begin position="540"/>
        <end position="561"/>
    </location>
</feature>
<dbReference type="RefSeq" id="XP_038072341.1">
    <property type="nucleotide sequence ID" value="XM_038216413.1"/>
</dbReference>
<organism evidence="4 5">
    <name type="scientific">Patiria miniata</name>
    <name type="common">Bat star</name>
    <name type="synonym">Asterina miniata</name>
    <dbReference type="NCBI Taxonomy" id="46514"/>
    <lineage>
        <taxon>Eukaryota</taxon>
        <taxon>Metazoa</taxon>
        <taxon>Echinodermata</taxon>
        <taxon>Eleutherozoa</taxon>
        <taxon>Asterozoa</taxon>
        <taxon>Asteroidea</taxon>
        <taxon>Valvatacea</taxon>
        <taxon>Valvatida</taxon>
        <taxon>Asterinidae</taxon>
        <taxon>Patiria</taxon>
    </lineage>
</organism>
<dbReference type="EnsemblMetazoa" id="XM_038216412.1">
    <property type="protein sequence ID" value="XP_038072340.1"/>
    <property type="gene ID" value="LOC119740925"/>
</dbReference>
<evidence type="ECO:0000313" key="5">
    <source>
        <dbReference type="Proteomes" id="UP000887568"/>
    </source>
</evidence>
<protein>
    <recommendedName>
        <fullName evidence="3">PH domain-containing protein</fullName>
    </recommendedName>
</protein>
<dbReference type="SUPFAM" id="SSF57997">
    <property type="entry name" value="Tropomyosin"/>
    <property type="match status" value="1"/>
</dbReference>
<dbReference type="PANTHER" id="PTHR14383">
    <property type="entry name" value="SWAP-70 RECOMBINASE"/>
    <property type="match status" value="1"/>
</dbReference>
<dbReference type="EnsemblMetazoa" id="XM_038216413.1">
    <property type="protein sequence ID" value="XP_038072341.1"/>
    <property type="gene ID" value="LOC119740925"/>
</dbReference>
<dbReference type="GeneID" id="119740925"/>
<evidence type="ECO:0000259" key="3">
    <source>
        <dbReference type="PROSITE" id="PS50003"/>
    </source>
</evidence>
<dbReference type="CDD" id="cd13281">
    <property type="entry name" value="PH_PLEKHD1"/>
    <property type="match status" value="1"/>
</dbReference>
<proteinExistence type="predicted"/>
<reference evidence="4" key="1">
    <citation type="submission" date="2022-11" db="UniProtKB">
        <authorList>
            <consortium name="EnsemblMetazoa"/>
        </authorList>
    </citation>
    <scope>IDENTIFICATION</scope>
</reference>
<feature type="domain" description="PH" evidence="3">
    <location>
        <begin position="14"/>
        <end position="124"/>
    </location>
</feature>
<sequence length="580" mass="66468">MKNMDIIDDLLLSKVQLWGTLWKKPFGPTSNSGKWQKRFFVIKEGYLLYYAENEKKDFDRKRYFNMHPKGVIPLGGALVTPTTDPIKMWAIRIDHDEVQGSIFIATDSENEREKWMEVMRKSSRVTWRNAELGETMIQTLEQQSLELARDSQRYREQWHLEAMALRDEMDKNEDLERLTAELEEEKRKIEETARELLDEHERTKMELEETTAAMQQVAKDQEHLTRASVDFQSDLEILALERAKTMAQLETREDTMQKLTSENQSLSSETSTLKNNLKLIEDKTNTLQHELHQINERLLDKEKEAAVLAEEKKSFSIQAQELESSLHDLTVQKEMTESELREEIIARRDAERRLKNAEDSLARLDKALKESRPEPVTKRDTELDVEIFTNVAHLKKFFEDIAMEAKLDANKPMIMKNALHARKSFVRKTKSFKFRKDRDKTVNRHNTSAAVFRGRPRPNAAAKQGFASFRTSPMVPSLGNMARYSIAMGNLQYLEADESTEEDQPDLPPCHQLSGSKAVSHTPAADTTIPDFTGMMPTPSLSSSDNAGDDSSSVSSQGGSKSTEDSGDLDELQIAFEEKV</sequence>
<dbReference type="SUPFAM" id="SSF50729">
    <property type="entry name" value="PH domain-like"/>
    <property type="match status" value="1"/>
</dbReference>
<feature type="region of interest" description="Disordered" evidence="2">
    <location>
        <begin position="497"/>
        <end position="580"/>
    </location>
</feature>
<dbReference type="Proteomes" id="UP000887568">
    <property type="component" value="Unplaced"/>
</dbReference>
<dbReference type="SMART" id="SM00233">
    <property type="entry name" value="PH"/>
    <property type="match status" value="1"/>
</dbReference>
<dbReference type="Pfam" id="PF00169">
    <property type="entry name" value="PH"/>
    <property type="match status" value="1"/>
</dbReference>
<dbReference type="OrthoDB" id="185175at2759"/>
<keyword evidence="1" id="KW-0175">Coiled coil</keyword>
<keyword evidence="5" id="KW-1185">Reference proteome</keyword>
<feature type="coiled-coil region" evidence="1">
    <location>
        <begin position="249"/>
        <end position="367"/>
    </location>
</feature>